<protein>
    <submittedName>
        <fullName evidence="1">Uncharacterized protein</fullName>
    </submittedName>
</protein>
<proteinExistence type="predicted"/>
<comment type="caution">
    <text evidence="1">The sequence shown here is derived from an EMBL/GenBank/DDBJ whole genome shotgun (WGS) entry which is preliminary data.</text>
</comment>
<organism evidence="1 2">
    <name type="scientific">Natrialba asiatica (strain ATCC 700177 / DSM 12278 / JCM 9576 / FERM P-10747 / NBRC 102637 / 172P1)</name>
    <dbReference type="NCBI Taxonomy" id="29540"/>
    <lineage>
        <taxon>Archaea</taxon>
        <taxon>Methanobacteriati</taxon>
        <taxon>Methanobacteriota</taxon>
        <taxon>Stenosarchaea group</taxon>
        <taxon>Halobacteria</taxon>
        <taxon>Halobacteriales</taxon>
        <taxon>Natrialbaceae</taxon>
        <taxon>Natrialba</taxon>
    </lineage>
</organism>
<dbReference type="PATRIC" id="fig|29540.5.peg.3919"/>
<reference evidence="1 2" key="1">
    <citation type="journal article" date="2014" name="PLoS Genet.">
        <title>Phylogenetically driven sequencing of extremely halophilic archaea reveals strategies for static and dynamic osmo-response.</title>
        <authorList>
            <person name="Becker E.A."/>
            <person name="Seitzer P.M."/>
            <person name="Tritt A."/>
            <person name="Larsen D."/>
            <person name="Krusor M."/>
            <person name="Yao A.I."/>
            <person name="Wu D."/>
            <person name="Madern D."/>
            <person name="Eisen J.A."/>
            <person name="Darling A.E."/>
            <person name="Facciotti M.T."/>
        </authorList>
    </citation>
    <scope>NUCLEOTIDE SEQUENCE [LARGE SCALE GENOMIC DNA]</scope>
    <source>
        <strain evidence="1 2">DSM 12278</strain>
    </source>
</reference>
<dbReference type="STRING" id="29540.C481_19230"/>
<sequence>MNRRSVVALAATVPFAGCTGLLAGGGVDTTIGEDEVVEFSADAGSELAITVEIEEIFPLGDGENGSSDLEREGIGFRLDHEENGIIDTRTITADEESFEVAVEDGGTYVVMLIGGVGHVTIE</sequence>
<evidence type="ECO:0000313" key="1">
    <source>
        <dbReference type="EMBL" id="ELY98100.1"/>
    </source>
</evidence>
<name>M0AHE5_NATA1</name>
<dbReference type="Proteomes" id="UP000011554">
    <property type="component" value="Unassembled WGS sequence"/>
</dbReference>
<evidence type="ECO:0000313" key="2">
    <source>
        <dbReference type="Proteomes" id="UP000011554"/>
    </source>
</evidence>
<accession>M0AHE5</accession>
<dbReference type="eggNOG" id="arCOG11487">
    <property type="taxonomic scope" value="Archaea"/>
</dbReference>
<dbReference type="AlphaFoldDB" id="M0AHE5"/>
<dbReference type="RefSeq" id="WP_006110947.1">
    <property type="nucleotide sequence ID" value="NZ_AOIO01000040.1"/>
</dbReference>
<keyword evidence="2" id="KW-1185">Reference proteome</keyword>
<dbReference type="EMBL" id="AOIO01000040">
    <property type="protein sequence ID" value="ELY98100.1"/>
    <property type="molecule type" value="Genomic_DNA"/>
</dbReference>
<gene>
    <name evidence="1" type="ORF">C481_19230</name>
</gene>
<dbReference type="OrthoDB" id="166436at2157"/>